<feature type="chain" id="PRO_5029621149" evidence="2">
    <location>
        <begin position="22"/>
        <end position="62"/>
    </location>
</feature>
<evidence type="ECO:0000256" key="2">
    <source>
        <dbReference type="SAM" id="SignalP"/>
    </source>
</evidence>
<evidence type="ECO:0000313" key="3">
    <source>
        <dbReference type="EMBL" id="BBJ41529.1"/>
    </source>
</evidence>
<feature type="region of interest" description="Disordered" evidence="1">
    <location>
        <begin position="41"/>
        <end position="62"/>
    </location>
</feature>
<sequence>MTVAIGAGLSLAALPTGSAGAAEDLRVRCDDIPGLVGAINQVIDNTPDNRAPEGSAPPTAPP</sequence>
<organism evidence="3 4">
    <name type="scientific">Streptomyces antimycoticus</name>
    <dbReference type="NCBI Taxonomy" id="68175"/>
    <lineage>
        <taxon>Bacteria</taxon>
        <taxon>Bacillati</taxon>
        <taxon>Actinomycetota</taxon>
        <taxon>Actinomycetes</taxon>
        <taxon>Kitasatosporales</taxon>
        <taxon>Streptomycetaceae</taxon>
        <taxon>Streptomyces</taxon>
        <taxon>Streptomyces violaceusniger group</taxon>
    </lineage>
</organism>
<proteinExistence type="predicted"/>
<evidence type="ECO:0000313" key="4">
    <source>
        <dbReference type="Proteomes" id="UP000463951"/>
    </source>
</evidence>
<evidence type="ECO:0000256" key="1">
    <source>
        <dbReference type="SAM" id="MobiDB-lite"/>
    </source>
</evidence>
<dbReference type="EMBL" id="AP019620">
    <property type="protein sequence ID" value="BBJ41529.1"/>
    <property type="molecule type" value="Genomic_DNA"/>
</dbReference>
<dbReference type="Proteomes" id="UP000463951">
    <property type="component" value="Chromosome"/>
</dbReference>
<accession>A0A499UXT9</accession>
<name>A0A499UXT9_9ACTN</name>
<dbReference type="AlphaFoldDB" id="A0A499UXT9"/>
<reference evidence="3 4" key="1">
    <citation type="journal article" date="2020" name="Int. J. Syst. Evol. Microbiol.">
        <title>Reclassification of Streptomyces castelarensis and Streptomyces sporoclivatus as later heterotypic synonyms of Streptomyces antimycoticus.</title>
        <authorList>
            <person name="Komaki H."/>
            <person name="Tamura T."/>
        </authorList>
    </citation>
    <scope>NUCLEOTIDE SEQUENCE [LARGE SCALE GENOMIC DNA]</scope>
    <source>
        <strain evidence="3 4">NBRC 100767</strain>
    </source>
</reference>
<protein>
    <submittedName>
        <fullName evidence="3">Uncharacterized protein</fullName>
    </submittedName>
</protein>
<gene>
    <name evidence="3" type="ORF">SSPO_042470</name>
</gene>
<keyword evidence="2" id="KW-0732">Signal</keyword>
<feature type="signal peptide" evidence="2">
    <location>
        <begin position="1"/>
        <end position="21"/>
    </location>
</feature>